<protein>
    <submittedName>
        <fullName evidence="1">Uncharacterized protein</fullName>
    </submittedName>
</protein>
<comment type="caution">
    <text evidence="1">The sequence shown here is derived from an EMBL/GenBank/DDBJ whole genome shotgun (WGS) entry which is preliminary data.</text>
</comment>
<sequence length="111" mass="12631">MYPPLIHSCQPDTKRVGPQVTKGAAPVTGLQRQMDHRSDPFIQRRKRGINLLISSSAYFERSPNGCPLDSVEWPNIHYHSSRRVCPRVLLPLSMRFKRRSRSISDDCSAGL</sequence>
<gene>
    <name evidence="1" type="ORF">CEXT_619231</name>
</gene>
<proteinExistence type="predicted"/>
<reference evidence="1 2" key="1">
    <citation type="submission" date="2021-06" db="EMBL/GenBank/DDBJ databases">
        <title>Caerostris extrusa draft genome.</title>
        <authorList>
            <person name="Kono N."/>
            <person name="Arakawa K."/>
        </authorList>
    </citation>
    <scope>NUCLEOTIDE SEQUENCE [LARGE SCALE GENOMIC DNA]</scope>
</reference>
<dbReference type="EMBL" id="BPLR01009090">
    <property type="protein sequence ID" value="GIY29559.1"/>
    <property type="molecule type" value="Genomic_DNA"/>
</dbReference>
<organism evidence="1 2">
    <name type="scientific">Caerostris extrusa</name>
    <name type="common">Bark spider</name>
    <name type="synonym">Caerostris bankana</name>
    <dbReference type="NCBI Taxonomy" id="172846"/>
    <lineage>
        <taxon>Eukaryota</taxon>
        <taxon>Metazoa</taxon>
        <taxon>Ecdysozoa</taxon>
        <taxon>Arthropoda</taxon>
        <taxon>Chelicerata</taxon>
        <taxon>Arachnida</taxon>
        <taxon>Araneae</taxon>
        <taxon>Araneomorphae</taxon>
        <taxon>Entelegynae</taxon>
        <taxon>Araneoidea</taxon>
        <taxon>Araneidae</taxon>
        <taxon>Caerostris</taxon>
    </lineage>
</organism>
<evidence type="ECO:0000313" key="1">
    <source>
        <dbReference type="EMBL" id="GIY29559.1"/>
    </source>
</evidence>
<dbReference type="Proteomes" id="UP001054945">
    <property type="component" value="Unassembled WGS sequence"/>
</dbReference>
<keyword evidence="2" id="KW-1185">Reference proteome</keyword>
<evidence type="ECO:0000313" key="2">
    <source>
        <dbReference type="Proteomes" id="UP001054945"/>
    </source>
</evidence>
<accession>A0AAV4S9D3</accession>
<dbReference type="AlphaFoldDB" id="A0AAV4S9D3"/>
<name>A0AAV4S9D3_CAEEX</name>